<dbReference type="InterPro" id="IPR002347">
    <property type="entry name" value="SDR_fam"/>
</dbReference>
<reference evidence="4" key="1">
    <citation type="journal article" date="2014" name="Int. J. Syst. Evol. Microbiol.">
        <title>Complete genome sequence of Corynebacterium casei LMG S-19264T (=DSM 44701T), isolated from a smear-ripened cheese.</title>
        <authorList>
            <consortium name="US DOE Joint Genome Institute (JGI-PGF)"/>
            <person name="Walter F."/>
            <person name="Albersmeier A."/>
            <person name="Kalinowski J."/>
            <person name="Ruckert C."/>
        </authorList>
    </citation>
    <scope>NUCLEOTIDE SEQUENCE</scope>
    <source>
        <strain evidence="4">CCM 7905</strain>
    </source>
</reference>
<accession>A0A917G6N5</accession>
<name>A0A917G6N5_9NOCA</name>
<comment type="similarity">
    <text evidence="1">Belongs to the short-chain dehydrogenases/reductases (SDR) family.</text>
</comment>
<feature type="region of interest" description="Disordered" evidence="3">
    <location>
        <begin position="290"/>
        <end position="309"/>
    </location>
</feature>
<protein>
    <submittedName>
        <fullName evidence="4">Short-chain dehydrogenase</fullName>
    </submittedName>
</protein>
<gene>
    <name evidence="4" type="ORF">GCM10007304_44190</name>
</gene>
<sequence length="309" mass="32856">MAISHMSRNNESVFRRGQKSKPVVLITGASSGIGRATAHLYARKGFNLVLCARGIDKLIVVATECTDLGAANVAVMPVDVANAGDVSKVVDDVVERFGGLDICVHSAAVMSYGTFLDTPVEVFDQTVTVDLLGAANVARSALLVFRAQESGNLVIIGSLLGRIAAPWMSTYVTSKWGLRGLTRVLQQEVRQYPGVNVSSVAPGSVKTAIYDDAATVIGRAGSPPPPTAPPEVIANAVDKVVRNPQRERDADAVFGLLNKVTSAGFALVPEIFDLLIGPLLWRFGTSRENKDDTEGNIFRPTPLTNEVAQ</sequence>
<proteinExistence type="inferred from homology"/>
<dbReference type="GO" id="GO:0016491">
    <property type="term" value="F:oxidoreductase activity"/>
    <property type="evidence" value="ECO:0007669"/>
    <property type="project" value="UniProtKB-KW"/>
</dbReference>
<evidence type="ECO:0000256" key="3">
    <source>
        <dbReference type="SAM" id="MobiDB-lite"/>
    </source>
</evidence>
<dbReference type="PRINTS" id="PR00081">
    <property type="entry name" value="GDHRDH"/>
</dbReference>
<dbReference type="Proteomes" id="UP000654257">
    <property type="component" value="Unassembled WGS sequence"/>
</dbReference>
<reference evidence="4" key="2">
    <citation type="submission" date="2020-09" db="EMBL/GenBank/DDBJ databases">
        <authorList>
            <person name="Sun Q."/>
            <person name="Sedlacek I."/>
        </authorList>
    </citation>
    <scope>NUCLEOTIDE SEQUENCE</scope>
    <source>
        <strain evidence="4">CCM 7905</strain>
    </source>
</reference>
<evidence type="ECO:0000256" key="2">
    <source>
        <dbReference type="ARBA" id="ARBA00023002"/>
    </source>
</evidence>
<evidence type="ECO:0000313" key="4">
    <source>
        <dbReference type="EMBL" id="GGG25491.1"/>
    </source>
</evidence>
<keyword evidence="5" id="KW-1185">Reference proteome</keyword>
<organism evidence="4 5">
    <name type="scientific">Rhodococcoides trifolii</name>
    <dbReference type="NCBI Taxonomy" id="908250"/>
    <lineage>
        <taxon>Bacteria</taxon>
        <taxon>Bacillati</taxon>
        <taxon>Actinomycetota</taxon>
        <taxon>Actinomycetes</taxon>
        <taxon>Mycobacteriales</taxon>
        <taxon>Nocardiaceae</taxon>
        <taxon>Rhodococcoides</taxon>
    </lineage>
</organism>
<keyword evidence="2" id="KW-0560">Oxidoreductase</keyword>
<dbReference type="SUPFAM" id="SSF51735">
    <property type="entry name" value="NAD(P)-binding Rossmann-fold domains"/>
    <property type="match status" value="1"/>
</dbReference>
<dbReference type="GO" id="GO:0016020">
    <property type="term" value="C:membrane"/>
    <property type="evidence" value="ECO:0007669"/>
    <property type="project" value="TreeGrafter"/>
</dbReference>
<dbReference type="Gene3D" id="3.40.50.720">
    <property type="entry name" value="NAD(P)-binding Rossmann-like Domain"/>
    <property type="match status" value="1"/>
</dbReference>
<evidence type="ECO:0000256" key="1">
    <source>
        <dbReference type="ARBA" id="ARBA00006484"/>
    </source>
</evidence>
<dbReference type="PANTHER" id="PTHR44196">
    <property type="entry name" value="DEHYDROGENASE/REDUCTASE SDR FAMILY MEMBER 7B"/>
    <property type="match status" value="1"/>
</dbReference>
<dbReference type="RefSeq" id="WP_229746234.1">
    <property type="nucleotide sequence ID" value="NZ_BMCU01000006.1"/>
</dbReference>
<dbReference type="EMBL" id="BMCU01000006">
    <property type="protein sequence ID" value="GGG25491.1"/>
    <property type="molecule type" value="Genomic_DNA"/>
</dbReference>
<dbReference type="PANTHER" id="PTHR44196:SF1">
    <property type="entry name" value="DEHYDROGENASE_REDUCTASE SDR FAMILY MEMBER 7B"/>
    <property type="match status" value="1"/>
</dbReference>
<dbReference type="InterPro" id="IPR020904">
    <property type="entry name" value="Sc_DH/Rdtase_CS"/>
</dbReference>
<dbReference type="InterPro" id="IPR036291">
    <property type="entry name" value="NAD(P)-bd_dom_sf"/>
</dbReference>
<evidence type="ECO:0000313" key="5">
    <source>
        <dbReference type="Proteomes" id="UP000654257"/>
    </source>
</evidence>
<dbReference type="AlphaFoldDB" id="A0A917G6N5"/>
<dbReference type="PROSITE" id="PS00061">
    <property type="entry name" value="ADH_SHORT"/>
    <property type="match status" value="1"/>
</dbReference>
<dbReference type="Pfam" id="PF00106">
    <property type="entry name" value="adh_short"/>
    <property type="match status" value="1"/>
</dbReference>
<comment type="caution">
    <text evidence="4">The sequence shown here is derived from an EMBL/GenBank/DDBJ whole genome shotgun (WGS) entry which is preliminary data.</text>
</comment>